<dbReference type="Gene3D" id="1.10.357.10">
    <property type="entry name" value="Tetracycline Repressor, domain 2"/>
    <property type="match status" value="1"/>
</dbReference>
<dbReference type="SUPFAM" id="SSF46689">
    <property type="entry name" value="Homeodomain-like"/>
    <property type="match status" value="1"/>
</dbReference>
<gene>
    <name evidence="6" type="ORF">FB470_000065</name>
</gene>
<evidence type="ECO:0000256" key="4">
    <source>
        <dbReference type="PROSITE-ProRule" id="PRU00335"/>
    </source>
</evidence>
<accession>A0ABU0EM00</accession>
<keyword evidence="7" id="KW-1185">Reference proteome</keyword>
<evidence type="ECO:0000313" key="7">
    <source>
        <dbReference type="Proteomes" id="UP001229651"/>
    </source>
</evidence>
<dbReference type="PANTHER" id="PTHR30055:SF151">
    <property type="entry name" value="TRANSCRIPTIONAL REGULATORY PROTEIN"/>
    <property type="match status" value="1"/>
</dbReference>
<organism evidence="6 7">
    <name type="scientific">Amycolatopsis thermophila</name>
    <dbReference type="NCBI Taxonomy" id="206084"/>
    <lineage>
        <taxon>Bacteria</taxon>
        <taxon>Bacillati</taxon>
        <taxon>Actinomycetota</taxon>
        <taxon>Actinomycetes</taxon>
        <taxon>Pseudonocardiales</taxon>
        <taxon>Pseudonocardiaceae</taxon>
        <taxon>Amycolatopsis</taxon>
    </lineage>
</organism>
<evidence type="ECO:0000256" key="3">
    <source>
        <dbReference type="ARBA" id="ARBA00023163"/>
    </source>
</evidence>
<dbReference type="InterPro" id="IPR001647">
    <property type="entry name" value="HTH_TetR"/>
</dbReference>
<keyword evidence="3" id="KW-0804">Transcription</keyword>
<evidence type="ECO:0000259" key="5">
    <source>
        <dbReference type="PROSITE" id="PS50977"/>
    </source>
</evidence>
<keyword evidence="2 4" id="KW-0238">DNA-binding</keyword>
<dbReference type="InterPro" id="IPR036271">
    <property type="entry name" value="Tet_transcr_reg_TetR-rel_C_sf"/>
</dbReference>
<dbReference type="Pfam" id="PF02909">
    <property type="entry name" value="TetR_C_1"/>
    <property type="match status" value="1"/>
</dbReference>
<dbReference type="InterPro" id="IPR004111">
    <property type="entry name" value="Repressor_TetR_C"/>
</dbReference>
<proteinExistence type="predicted"/>
<dbReference type="Pfam" id="PF00440">
    <property type="entry name" value="TetR_N"/>
    <property type="match status" value="1"/>
</dbReference>
<dbReference type="RefSeq" id="WP_306987745.1">
    <property type="nucleotide sequence ID" value="NZ_JAUSUT010000001.1"/>
</dbReference>
<name>A0ABU0EM00_9PSEU</name>
<evidence type="ECO:0000256" key="1">
    <source>
        <dbReference type="ARBA" id="ARBA00023015"/>
    </source>
</evidence>
<dbReference type="PROSITE" id="PS50977">
    <property type="entry name" value="HTH_TETR_2"/>
    <property type="match status" value="1"/>
</dbReference>
<dbReference type="SUPFAM" id="SSF48498">
    <property type="entry name" value="Tetracyclin repressor-like, C-terminal domain"/>
    <property type="match status" value="1"/>
</dbReference>
<dbReference type="Proteomes" id="UP001229651">
    <property type="component" value="Unassembled WGS sequence"/>
</dbReference>
<reference evidence="6 7" key="1">
    <citation type="submission" date="2023-07" db="EMBL/GenBank/DDBJ databases">
        <title>Sequencing the genomes of 1000 actinobacteria strains.</title>
        <authorList>
            <person name="Klenk H.-P."/>
        </authorList>
    </citation>
    <scope>NUCLEOTIDE SEQUENCE [LARGE SCALE GENOMIC DNA]</scope>
    <source>
        <strain evidence="6 7">DSM 45805</strain>
    </source>
</reference>
<feature type="domain" description="HTH tetR-type" evidence="5">
    <location>
        <begin position="14"/>
        <end position="74"/>
    </location>
</feature>
<dbReference type="PANTHER" id="PTHR30055">
    <property type="entry name" value="HTH-TYPE TRANSCRIPTIONAL REGULATOR RUTR"/>
    <property type="match status" value="1"/>
</dbReference>
<evidence type="ECO:0000256" key="2">
    <source>
        <dbReference type="ARBA" id="ARBA00023125"/>
    </source>
</evidence>
<evidence type="ECO:0000313" key="6">
    <source>
        <dbReference type="EMBL" id="MDQ0376071.1"/>
    </source>
</evidence>
<sequence length="225" mass="24464">MPPRSRRERPAKPALSRAGIVATAVRLMNTEGLERVTMRRLAQELDTGPASLYVYVRNTAELHAAVLDEMLGTVDLRPVRAPGDWRDRLVDVLSSYSDVLFEHPGLAQSALVARPSGRNYLNLLEALLTLLHEGGVPDEQAAWGVDLLLQTATATAAEHSTRRGLPGTADEENTLAEALRTASARTHPRLAALGAELLTGSGGERRRWAFHALINGTLRTPRRGT</sequence>
<keyword evidence="1" id="KW-0805">Transcription regulation</keyword>
<feature type="DNA-binding region" description="H-T-H motif" evidence="4">
    <location>
        <begin position="37"/>
        <end position="56"/>
    </location>
</feature>
<dbReference type="InterPro" id="IPR009057">
    <property type="entry name" value="Homeodomain-like_sf"/>
</dbReference>
<dbReference type="EMBL" id="JAUSUT010000001">
    <property type="protein sequence ID" value="MDQ0376071.1"/>
    <property type="molecule type" value="Genomic_DNA"/>
</dbReference>
<protein>
    <submittedName>
        <fullName evidence="6">AcrR family transcriptional regulator</fullName>
    </submittedName>
</protein>
<comment type="caution">
    <text evidence="6">The sequence shown here is derived from an EMBL/GenBank/DDBJ whole genome shotgun (WGS) entry which is preliminary data.</text>
</comment>
<dbReference type="InterPro" id="IPR050109">
    <property type="entry name" value="HTH-type_TetR-like_transc_reg"/>
</dbReference>